<keyword evidence="6" id="KW-0443">Lipid metabolism</keyword>
<evidence type="ECO:0000313" key="11">
    <source>
        <dbReference type="EMBL" id="RKP04261.1"/>
    </source>
</evidence>
<dbReference type="NCBIfam" id="NF005589">
    <property type="entry name" value="PRK07314.1"/>
    <property type="match status" value="1"/>
</dbReference>
<protein>
    <recommendedName>
        <fullName evidence="2">beta-ketoacyl-[acyl-carrier-protein] synthase I</fullName>
        <ecNumber evidence="2">2.3.1.41</ecNumber>
    </recommendedName>
</protein>
<evidence type="ECO:0000256" key="1">
    <source>
        <dbReference type="ARBA" id="ARBA00008467"/>
    </source>
</evidence>
<evidence type="ECO:0000256" key="2">
    <source>
        <dbReference type="ARBA" id="ARBA00013191"/>
    </source>
</evidence>
<evidence type="ECO:0000256" key="3">
    <source>
        <dbReference type="ARBA" id="ARBA00022516"/>
    </source>
</evidence>
<dbReference type="Gene3D" id="3.40.47.10">
    <property type="match status" value="2"/>
</dbReference>
<dbReference type="PROSITE" id="PS52004">
    <property type="entry name" value="KS3_2"/>
    <property type="match status" value="1"/>
</dbReference>
<evidence type="ECO:0000256" key="4">
    <source>
        <dbReference type="ARBA" id="ARBA00022679"/>
    </source>
</evidence>
<dbReference type="EC" id="2.3.1.41" evidence="2"/>
<dbReference type="PIRSF" id="PIRSF000447">
    <property type="entry name" value="KAS_II"/>
    <property type="match status" value="1"/>
</dbReference>
<evidence type="ECO:0000256" key="8">
    <source>
        <dbReference type="ARBA" id="ARBA00023315"/>
    </source>
</evidence>
<dbReference type="InterPro" id="IPR017568">
    <property type="entry name" value="3-oxoacyl-ACP_synth-2"/>
</dbReference>
<keyword evidence="8" id="KW-0012">Acyltransferase</keyword>
<dbReference type="EMBL" id="ML014112">
    <property type="protein sequence ID" value="RKP04261.1"/>
    <property type="molecule type" value="Genomic_DNA"/>
</dbReference>
<dbReference type="InterPro" id="IPR020841">
    <property type="entry name" value="PKS_Beta-ketoAc_synthase_dom"/>
</dbReference>
<keyword evidence="5" id="KW-0276">Fatty acid metabolism</keyword>
<evidence type="ECO:0000256" key="7">
    <source>
        <dbReference type="ARBA" id="ARBA00023160"/>
    </source>
</evidence>
<comment type="similarity">
    <text evidence="1">Belongs to the thiolase-like superfamily. Beta-ketoacyl-ACP synthases family.</text>
</comment>
<dbReference type="Pfam" id="PF02801">
    <property type="entry name" value="Ketoacyl-synt_C"/>
    <property type="match status" value="1"/>
</dbReference>
<feature type="non-terminal residue" evidence="11">
    <location>
        <position position="1"/>
    </location>
</feature>
<evidence type="ECO:0000313" key="12">
    <source>
        <dbReference type="Proteomes" id="UP000274922"/>
    </source>
</evidence>
<dbReference type="AlphaFoldDB" id="A0A4P9XGA1"/>
<gene>
    <name evidence="11" type="ORF">CXG81DRAFT_7540</name>
</gene>
<keyword evidence="4" id="KW-0808">Transferase</keyword>
<dbReference type="SUPFAM" id="SSF53901">
    <property type="entry name" value="Thiolase-like"/>
    <property type="match status" value="2"/>
</dbReference>
<dbReference type="PROSITE" id="PS00606">
    <property type="entry name" value="KS3_1"/>
    <property type="match status" value="1"/>
</dbReference>
<evidence type="ECO:0000256" key="6">
    <source>
        <dbReference type="ARBA" id="ARBA00023098"/>
    </source>
</evidence>
<dbReference type="STRING" id="1555241.A0A4P9XGA1"/>
<dbReference type="GO" id="GO:0005739">
    <property type="term" value="C:mitochondrion"/>
    <property type="evidence" value="ECO:0007669"/>
    <property type="project" value="TreeGrafter"/>
</dbReference>
<dbReference type="OrthoDB" id="5334845at2759"/>
<dbReference type="Pfam" id="PF00109">
    <property type="entry name" value="ketoacyl-synt"/>
    <property type="match status" value="1"/>
</dbReference>
<evidence type="ECO:0000256" key="9">
    <source>
        <dbReference type="PIRSR" id="PIRSR000447-1"/>
    </source>
</evidence>
<keyword evidence="12" id="KW-1185">Reference proteome</keyword>
<keyword evidence="7" id="KW-0275">Fatty acid biosynthesis</keyword>
<dbReference type="InterPro" id="IPR000794">
    <property type="entry name" value="Beta-ketoacyl_synthase"/>
</dbReference>
<organism evidence="11 12">
    <name type="scientific">Caulochytrium protostelioides</name>
    <dbReference type="NCBI Taxonomy" id="1555241"/>
    <lineage>
        <taxon>Eukaryota</taxon>
        <taxon>Fungi</taxon>
        <taxon>Fungi incertae sedis</taxon>
        <taxon>Chytridiomycota</taxon>
        <taxon>Chytridiomycota incertae sedis</taxon>
        <taxon>Chytridiomycetes</taxon>
        <taxon>Caulochytriales</taxon>
        <taxon>Caulochytriaceae</taxon>
        <taxon>Caulochytrium</taxon>
    </lineage>
</organism>
<name>A0A4P9XGA1_9FUNG</name>
<dbReference type="GO" id="GO:0006633">
    <property type="term" value="P:fatty acid biosynthetic process"/>
    <property type="evidence" value="ECO:0007669"/>
    <property type="project" value="UniProtKB-KW"/>
</dbReference>
<evidence type="ECO:0000256" key="5">
    <source>
        <dbReference type="ARBA" id="ARBA00022832"/>
    </source>
</evidence>
<dbReference type="InterPro" id="IPR016039">
    <property type="entry name" value="Thiolase-like"/>
</dbReference>
<sequence length="458" mass="46166">RRVVVTGLGAVTPLAASIDGTWRRLLRGDTGTIGLQGRVHRETGSDYTGLPVQVAATVPDAPDTAYGLFAEGDAHAARALEAADRWRPEAFMTASDLRTTTRFIQLAVGAAHQAVTDAGLAERLPSDRALGDRTGVCIGSGIGGLDAIVAASRAFDAKGLRALSPYFIPKILVNLAAGHVSIRYGLRGPNHAASTACTTGAHSLGDAARLIAHGDADVMVAGGTESSLCPLALGGFAKAKSLAVHANDAPATASRPFDVGRGGFVVGEGAGVVVLESLDHALRRGAPRIYAELAGYGLSGDAHHLTAPPESGAGAFAAMARALADAGPRPNRLGYVNAHATATGRGDVAESRAILSLLLAGAAPSAAAPLAMPSKGALGHLLGAAGAVEAIVAILALHHQILPPTANLREPDVAAGCVLDYVGAGGEGGRAVTGLDTVLTNSFGFGGNNASLCFTRLE</sequence>
<proteinExistence type="inferred from homology"/>
<dbReference type="InterPro" id="IPR014031">
    <property type="entry name" value="Ketoacyl_synth_C"/>
</dbReference>
<dbReference type="SMART" id="SM00825">
    <property type="entry name" value="PKS_KS"/>
    <property type="match status" value="1"/>
</dbReference>
<dbReference type="PANTHER" id="PTHR11712:SF336">
    <property type="entry name" value="3-OXOACYL-[ACYL-CARRIER-PROTEIN] SYNTHASE, MITOCHONDRIAL"/>
    <property type="match status" value="1"/>
</dbReference>
<feature type="domain" description="Ketosynthase family 3 (KS3)" evidence="10">
    <location>
        <begin position="1"/>
        <end position="456"/>
    </location>
</feature>
<accession>A0A4P9XGA1</accession>
<keyword evidence="3" id="KW-0444">Lipid biosynthesis</keyword>
<dbReference type="InterPro" id="IPR018201">
    <property type="entry name" value="Ketoacyl_synth_AS"/>
</dbReference>
<dbReference type="InterPro" id="IPR014030">
    <property type="entry name" value="Ketoacyl_synth_N"/>
</dbReference>
<dbReference type="Proteomes" id="UP000274922">
    <property type="component" value="Unassembled WGS sequence"/>
</dbReference>
<evidence type="ECO:0000259" key="10">
    <source>
        <dbReference type="PROSITE" id="PS52004"/>
    </source>
</evidence>
<dbReference type="GO" id="GO:0004315">
    <property type="term" value="F:3-oxoacyl-[acyl-carrier-protein] synthase activity"/>
    <property type="evidence" value="ECO:0007669"/>
    <property type="project" value="UniProtKB-EC"/>
</dbReference>
<reference evidence="12" key="1">
    <citation type="journal article" date="2018" name="Nat. Microbiol.">
        <title>Leveraging single-cell genomics to expand the fungal tree of life.</title>
        <authorList>
            <person name="Ahrendt S.R."/>
            <person name="Quandt C.A."/>
            <person name="Ciobanu D."/>
            <person name="Clum A."/>
            <person name="Salamov A."/>
            <person name="Andreopoulos B."/>
            <person name="Cheng J.F."/>
            <person name="Woyke T."/>
            <person name="Pelin A."/>
            <person name="Henrissat B."/>
            <person name="Reynolds N.K."/>
            <person name="Benny G.L."/>
            <person name="Smith M.E."/>
            <person name="James T.Y."/>
            <person name="Grigoriev I.V."/>
        </authorList>
    </citation>
    <scope>NUCLEOTIDE SEQUENCE [LARGE SCALE GENOMIC DNA]</scope>
    <source>
        <strain evidence="12">ATCC 52028</strain>
    </source>
</reference>
<dbReference type="PANTHER" id="PTHR11712">
    <property type="entry name" value="POLYKETIDE SYNTHASE-RELATED"/>
    <property type="match status" value="1"/>
</dbReference>
<feature type="non-terminal residue" evidence="11">
    <location>
        <position position="458"/>
    </location>
</feature>
<dbReference type="CDD" id="cd00834">
    <property type="entry name" value="KAS_I_II"/>
    <property type="match status" value="1"/>
</dbReference>
<feature type="active site" description="For beta-ketoacyl synthase activity" evidence="9">
    <location>
        <position position="197"/>
    </location>
</feature>